<evidence type="ECO:0000313" key="3">
    <source>
        <dbReference type="Proteomes" id="UP000024635"/>
    </source>
</evidence>
<evidence type="ECO:0000313" key="2">
    <source>
        <dbReference type="EMBL" id="EYC41128.1"/>
    </source>
</evidence>
<keyword evidence="3" id="KW-1185">Reference proteome</keyword>
<protein>
    <submittedName>
        <fullName evidence="2">Uncharacterized protein</fullName>
    </submittedName>
</protein>
<accession>A0A016WQ47</accession>
<evidence type="ECO:0000256" key="1">
    <source>
        <dbReference type="SAM" id="Phobius"/>
    </source>
</evidence>
<reference evidence="3" key="1">
    <citation type="journal article" date="2015" name="Nat. Genet.">
        <title>The genome and transcriptome of the zoonotic hookworm Ancylostoma ceylanicum identify infection-specific gene families.</title>
        <authorList>
            <person name="Schwarz E.M."/>
            <person name="Hu Y."/>
            <person name="Antoshechkin I."/>
            <person name="Miller M.M."/>
            <person name="Sternberg P.W."/>
            <person name="Aroian R.V."/>
        </authorList>
    </citation>
    <scope>NUCLEOTIDE SEQUENCE</scope>
    <source>
        <strain evidence="3">HY135</strain>
    </source>
</reference>
<feature type="transmembrane region" description="Helical" evidence="1">
    <location>
        <begin position="20"/>
        <end position="45"/>
    </location>
</feature>
<sequence length="66" mass="7871">MKNCFANFLGKIMFRSPKHFSVLVSRIMTTFMCLLLPEIHFVFLLDEARNDMENLFYITVIRNHSE</sequence>
<keyword evidence="1" id="KW-0812">Transmembrane</keyword>
<comment type="caution">
    <text evidence="2">The sequence shown here is derived from an EMBL/GenBank/DDBJ whole genome shotgun (WGS) entry which is preliminary data.</text>
</comment>
<dbReference type="EMBL" id="JARK01000181">
    <property type="protein sequence ID" value="EYC41128.1"/>
    <property type="molecule type" value="Genomic_DNA"/>
</dbReference>
<gene>
    <name evidence="2" type="primary">Acey_s0581.g276</name>
    <name evidence="2" type="ORF">Y032_0581g276</name>
</gene>
<dbReference type="Proteomes" id="UP000024635">
    <property type="component" value="Unassembled WGS sequence"/>
</dbReference>
<proteinExistence type="predicted"/>
<keyword evidence="1" id="KW-1133">Transmembrane helix</keyword>
<name>A0A016WQ47_9BILA</name>
<keyword evidence="1" id="KW-0472">Membrane</keyword>
<dbReference type="AlphaFoldDB" id="A0A016WQ47"/>
<organism evidence="2 3">
    <name type="scientific">Ancylostoma ceylanicum</name>
    <dbReference type="NCBI Taxonomy" id="53326"/>
    <lineage>
        <taxon>Eukaryota</taxon>
        <taxon>Metazoa</taxon>
        <taxon>Ecdysozoa</taxon>
        <taxon>Nematoda</taxon>
        <taxon>Chromadorea</taxon>
        <taxon>Rhabditida</taxon>
        <taxon>Rhabditina</taxon>
        <taxon>Rhabditomorpha</taxon>
        <taxon>Strongyloidea</taxon>
        <taxon>Ancylostomatidae</taxon>
        <taxon>Ancylostomatinae</taxon>
        <taxon>Ancylostoma</taxon>
    </lineage>
</organism>